<dbReference type="InterPro" id="IPR041588">
    <property type="entry name" value="Integrase_H2C2"/>
</dbReference>
<gene>
    <name evidence="2" type="ORF">CR513_06273</name>
</gene>
<dbReference type="GO" id="GO:0003676">
    <property type="term" value="F:nucleic acid binding"/>
    <property type="evidence" value="ECO:0007669"/>
    <property type="project" value="InterPro"/>
</dbReference>
<dbReference type="OrthoDB" id="407598at2759"/>
<dbReference type="PANTHER" id="PTHR35046:SF9">
    <property type="entry name" value="RNA-DIRECTED DNA POLYMERASE"/>
    <property type="match status" value="1"/>
</dbReference>
<comment type="caution">
    <text evidence="2">The sequence shown here is derived from an EMBL/GenBank/DDBJ whole genome shotgun (WGS) entry which is preliminary data.</text>
</comment>
<keyword evidence="3" id="KW-1185">Reference proteome</keyword>
<proteinExistence type="predicted"/>
<sequence length="219" mass="25932">MLYRRHVLIAILETKLLRFECIKELYMEDDDFKETYELYANSAKGDKRLCVPRSYSKELLMRKAYEGGLMGQFGELKTYETLNEYLCWPYIKRDVHHVCERSKGGQDSIFMVVDMFSKMAHFTPCYKDLVLDFEMLCDEELRSWEEWLTHIEFAYNKIVSTTTSHSPFKLVYGFNPLTPLGLLPLPNVASRQNKDEFSKAQFVKKLYERTRSHIEKKVS</sequence>
<accession>A0A371I2U0</accession>
<dbReference type="Pfam" id="PF17921">
    <property type="entry name" value="Integrase_H2C2"/>
    <property type="match status" value="1"/>
</dbReference>
<reference evidence="2" key="1">
    <citation type="submission" date="2018-05" db="EMBL/GenBank/DDBJ databases">
        <title>Draft genome of Mucuna pruriens seed.</title>
        <authorList>
            <person name="Nnadi N.E."/>
            <person name="Vos R."/>
            <person name="Hasami M.H."/>
            <person name="Devisetty U.K."/>
            <person name="Aguiy J.C."/>
        </authorList>
    </citation>
    <scope>NUCLEOTIDE SEQUENCE [LARGE SCALE GENOMIC DNA]</scope>
    <source>
        <strain evidence="2">JCA_2017</strain>
    </source>
</reference>
<evidence type="ECO:0000313" key="3">
    <source>
        <dbReference type="Proteomes" id="UP000257109"/>
    </source>
</evidence>
<dbReference type="Gene3D" id="3.30.420.10">
    <property type="entry name" value="Ribonuclease H-like superfamily/Ribonuclease H"/>
    <property type="match status" value="1"/>
</dbReference>
<dbReference type="Proteomes" id="UP000257109">
    <property type="component" value="Unassembled WGS sequence"/>
</dbReference>
<dbReference type="AlphaFoldDB" id="A0A371I2U0"/>
<evidence type="ECO:0000259" key="1">
    <source>
        <dbReference type="Pfam" id="PF17921"/>
    </source>
</evidence>
<feature type="non-terminal residue" evidence="2">
    <location>
        <position position="1"/>
    </location>
</feature>
<organism evidence="2 3">
    <name type="scientific">Mucuna pruriens</name>
    <name type="common">Velvet bean</name>
    <name type="synonym">Dolichos pruriens</name>
    <dbReference type="NCBI Taxonomy" id="157652"/>
    <lineage>
        <taxon>Eukaryota</taxon>
        <taxon>Viridiplantae</taxon>
        <taxon>Streptophyta</taxon>
        <taxon>Embryophyta</taxon>
        <taxon>Tracheophyta</taxon>
        <taxon>Spermatophyta</taxon>
        <taxon>Magnoliopsida</taxon>
        <taxon>eudicotyledons</taxon>
        <taxon>Gunneridae</taxon>
        <taxon>Pentapetalae</taxon>
        <taxon>rosids</taxon>
        <taxon>fabids</taxon>
        <taxon>Fabales</taxon>
        <taxon>Fabaceae</taxon>
        <taxon>Papilionoideae</taxon>
        <taxon>50 kb inversion clade</taxon>
        <taxon>NPAAA clade</taxon>
        <taxon>indigoferoid/millettioid clade</taxon>
        <taxon>Phaseoleae</taxon>
        <taxon>Mucuna</taxon>
    </lineage>
</organism>
<name>A0A371I2U0_MUCPR</name>
<feature type="domain" description="Integrase zinc-binding" evidence="1">
    <location>
        <begin position="57"/>
        <end position="100"/>
    </location>
</feature>
<dbReference type="InterPro" id="IPR036397">
    <property type="entry name" value="RNaseH_sf"/>
</dbReference>
<dbReference type="Gene3D" id="1.10.340.70">
    <property type="match status" value="1"/>
</dbReference>
<dbReference type="PANTHER" id="PTHR35046">
    <property type="entry name" value="ZINC KNUCKLE (CCHC-TYPE) FAMILY PROTEIN"/>
    <property type="match status" value="1"/>
</dbReference>
<dbReference type="EMBL" id="QJKJ01001070">
    <property type="protein sequence ID" value="RDY09356.1"/>
    <property type="molecule type" value="Genomic_DNA"/>
</dbReference>
<protein>
    <recommendedName>
        <fullName evidence="1">Integrase zinc-binding domain-containing protein</fullName>
    </recommendedName>
</protein>
<evidence type="ECO:0000313" key="2">
    <source>
        <dbReference type="EMBL" id="RDY09356.1"/>
    </source>
</evidence>